<evidence type="ECO:0000313" key="11">
    <source>
        <dbReference type="Proteomes" id="UP000002051"/>
    </source>
</evidence>
<accession>A0A072VAW7</accession>
<keyword evidence="3" id="KW-0964">Secreted</keyword>
<evidence type="ECO:0000313" key="9">
    <source>
        <dbReference type="EMBL" id="KEH39174.1"/>
    </source>
</evidence>
<dbReference type="GO" id="GO:0040008">
    <property type="term" value="P:regulation of growth"/>
    <property type="evidence" value="ECO:0007669"/>
    <property type="project" value="UniProtKB-ARBA"/>
</dbReference>
<keyword evidence="4" id="KW-0372">Hormone</keyword>
<reference evidence="9 11" key="1">
    <citation type="journal article" date="2011" name="Nature">
        <title>The Medicago genome provides insight into the evolution of rhizobial symbioses.</title>
        <authorList>
            <person name="Young N.D."/>
            <person name="Debelle F."/>
            <person name="Oldroyd G.E."/>
            <person name="Geurts R."/>
            <person name="Cannon S.B."/>
            <person name="Udvardi M.K."/>
            <person name="Benedito V.A."/>
            <person name="Mayer K.F."/>
            <person name="Gouzy J."/>
            <person name="Schoof H."/>
            <person name="Van de Peer Y."/>
            <person name="Proost S."/>
            <person name="Cook D.R."/>
            <person name="Meyers B.C."/>
            <person name="Spannagl M."/>
            <person name="Cheung F."/>
            <person name="De Mita S."/>
            <person name="Krishnakumar V."/>
            <person name="Gundlach H."/>
            <person name="Zhou S."/>
            <person name="Mudge J."/>
            <person name="Bharti A.K."/>
            <person name="Murray J.D."/>
            <person name="Naoumkina M.A."/>
            <person name="Rosen B."/>
            <person name="Silverstein K.A."/>
            <person name="Tang H."/>
            <person name="Rombauts S."/>
            <person name="Zhao P.X."/>
            <person name="Zhou P."/>
            <person name="Barbe V."/>
            <person name="Bardou P."/>
            <person name="Bechner M."/>
            <person name="Bellec A."/>
            <person name="Berger A."/>
            <person name="Berges H."/>
            <person name="Bidwell S."/>
            <person name="Bisseling T."/>
            <person name="Choisne N."/>
            <person name="Couloux A."/>
            <person name="Denny R."/>
            <person name="Deshpande S."/>
            <person name="Dai X."/>
            <person name="Doyle J.J."/>
            <person name="Dudez A.M."/>
            <person name="Farmer A.D."/>
            <person name="Fouteau S."/>
            <person name="Franken C."/>
            <person name="Gibelin C."/>
            <person name="Gish J."/>
            <person name="Goldstein S."/>
            <person name="Gonzalez A.J."/>
            <person name="Green P.J."/>
            <person name="Hallab A."/>
            <person name="Hartog M."/>
            <person name="Hua A."/>
            <person name="Humphray S.J."/>
            <person name="Jeong D.H."/>
            <person name="Jing Y."/>
            <person name="Jocker A."/>
            <person name="Kenton S.M."/>
            <person name="Kim D.J."/>
            <person name="Klee K."/>
            <person name="Lai H."/>
            <person name="Lang C."/>
            <person name="Lin S."/>
            <person name="Macmil S.L."/>
            <person name="Magdelenat G."/>
            <person name="Matthews L."/>
            <person name="McCorrison J."/>
            <person name="Monaghan E.L."/>
            <person name="Mun J.H."/>
            <person name="Najar F.Z."/>
            <person name="Nicholson C."/>
            <person name="Noirot C."/>
            <person name="O'Bleness M."/>
            <person name="Paule C.R."/>
            <person name="Poulain J."/>
            <person name="Prion F."/>
            <person name="Qin B."/>
            <person name="Qu C."/>
            <person name="Retzel E.F."/>
            <person name="Riddle C."/>
            <person name="Sallet E."/>
            <person name="Samain S."/>
            <person name="Samson N."/>
            <person name="Sanders I."/>
            <person name="Saurat O."/>
            <person name="Scarpelli C."/>
            <person name="Schiex T."/>
            <person name="Segurens B."/>
            <person name="Severin A.J."/>
            <person name="Sherrier D.J."/>
            <person name="Shi R."/>
            <person name="Sims S."/>
            <person name="Singer S.R."/>
            <person name="Sinharoy S."/>
            <person name="Sterck L."/>
            <person name="Viollet A."/>
            <person name="Wang B.B."/>
            <person name="Wang K."/>
            <person name="Wang M."/>
            <person name="Wang X."/>
            <person name="Warfsmann J."/>
            <person name="Weissenbach J."/>
            <person name="White D.D."/>
            <person name="White J.D."/>
            <person name="Wiley G.B."/>
            <person name="Wincker P."/>
            <person name="Xing Y."/>
            <person name="Yang L."/>
            <person name="Yao Z."/>
            <person name="Ying F."/>
            <person name="Zhai J."/>
            <person name="Zhou L."/>
            <person name="Zuber A."/>
            <person name="Denarie J."/>
            <person name="Dixon R.A."/>
            <person name="May G.D."/>
            <person name="Schwartz D.C."/>
            <person name="Rogers J."/>
            <person name="Quetier F."/>
            <person name="Town C.D."/>
            <person name="Roe B.A."/>
        </authorList>
    </citation>
    <scope>NUCLEOTIDE SEQUENCE [LARGE SCALE GENOMIC DNA]</scope>
    <source>
        <strain evidence="9">A17</strain>
        <strain evidence="10 11">cv. Jemalong A17</strain>
    </source>
</reference>
<dbReference type="EnsemblPlants" id="KEH39174">
    <property type="protein sequence ID" value="KEH39174"/>
    <property type="gene ID" value="MTR_2g090625"/>
</dbReference>
<dbReference type="PANTHER" id="PTHR34270:SF14">
    <property type="entry name" value="RALF"/>
    <property type="match status" value="1"/>
</dbReference>
<dbReference type="Proteomes" id="UP000002051">
    <property type="component" value="Chromosome 2"/>
</dbReference>
<comment type="subcellular location">
    <subcellularLocation>
        <location evidence="1">Secreted</location>
    </subcellularLocation>
</comment>
<evidence type="ECO:0000256" key="1">
    <source>
        <dbReference type="ARBA" id="ARBA00004613"/>
    </source>
</evidence>
<evidence type="ECO:0000256" key="7">
    <source>
        <dbReference type="ARBA" id="ARBA00037228"/>
    </source>
</evidence>
<reference evidence="10" key="3">
    <citation type="submission" date="2015-04" db="UniProtKB">
        <authorList>
            <consortium name="EnsemblPlants"/>
        </authorList>
    </citation>
    <scope>IDENTIFICATION</scope>
    <source>
        <strain evidence="10">cv. Jemalong A17</strain>
    </source>
</reference>
<feature type="chain" id="PRO_5014500449" evidence="8">
    <location>
        <begin position="28"/>
        <end position="78"/>
    </location>
</feature>
<evidence type="ECO:0000256" key="2">
    <source>
        <dbReference type="ARBA" id="ARBA00009178"/>
    </source>
</evidence>
<dbReference type="AlphaFoldDB" id="A0A072VAW7"/>
<evidence type="ECO:0000256" key="4">
    <source>
        <dbReference type="ARBA" id="ARBA00022702"/>
    </source>
</evidence>
<dbReference type="HOGENOM" id="CLU_184731_1_0_1"/>
<keyword evidence="11" id="KW-1185">Reference proteome</keyword>
<dbReference type="PANTHER" id="PTHR34270">
    <property type="entry name" value="PROTEIN RALF-LIKE 15-RELATED"/>
    <property type="match status" value="1"/>
</dbReference>
<dbReference type="GO" id="GO:0005179">
    <property type="term" value="F:hormone activity"/>
    <property type="evidence" value="ECO:0007669"/>
    <property type="project" value="UniProtKB-KW"/>
</dbReference>
<dbReference type="Pfam" id="PF05498">
    <property type="entry name" value="RALF"/>
    <property type="match status" value="1"/>
</dbReference>
<evidence type="ECO:0000256" key="5">
    <source>
        <dbReference type="ARBA" id="ARBA00022729"/>
    </source>
</evidence>
<evidence type="ECO:0000256" key="3">
    <source>
        <dbReference type="ARBA" id="ARBA00022525"/>
    </source>
</evidence>
<evidence type="ECO:0000256" key="8">
    <source>
        <dbReference type="SAM" id="SignalP"/>
    </source>
</evidence>
<dbReference type="InterPro" id="IPR008801">
    <property type="entry name" value="RALF"/>
</dbReference>
<comment type="function">
    <text evidence="7">Cell signaling peptide that may regulate plant stress, growth, and development. Mediates a rapid alkalinization of extracellular space by mediating a transient increase in the cytoplasmic Ca(2+) concentration leading to a calcium-dependent signaling events through a cell surface receptor and a concomitant activation of some intracellular mitogen-activated protein kinases.</text>
</comment>
<evidence type="ECO:0000313" key="10">
    <source>
        <dbReference type="EnsemblPlants" id="KEH39174"/>
    </source>
</evidence>
<keyword evidence="5 8" id="KW-0732">Signal</keyword>
<proteinExistence type="inferred from homology"/>
<comment type="similarity">
    <text evidence="2">Belongs to the plant rapid alkalinization factor (RALF) family.</text>
</comment>
<reference evidence="9 11" key="2">
    <citation type="journal article" date="2014" name="BMC Genomics">
        <title>An improved genome release (version Mt4.0) for the model legume Medicago truncatula.</title>
        <authorList>
            <person name="Tang H."/>
            <person name="Krishnakumar V."/>
            <person name="Bidwell S."/>
            <person name="Rosen B."/>
            <person name="Chan A."/>
            <person name="Zhou S."/>
            <person name="Gentzbittel L."/>
            <person name="Childs K.L."/>
            <person name="Yandell M."/>
            <person name="Gundlach H."/>
            <person name="Mayer K.F."/>
            <person name="Schwartz D.C."/>
            <person name="Town C.D."/>
        </authorList>
    </citation>
    <scope>GENOME REANNOTATION</scope>
    <source>
        <strain evidence="9">A17</strain>
        <strain evidence="10 11">cv. Jemalong A17</strain>
    </source>
</reference>
<name>A0A072VAW7_MEDTR</name>
<dbReference type="EMBL" id="CM001218">
    <property type="protein sequence ID" value="KEH39174.1"/>
    <property type="molecule type" value="Genomic_DNA"/>
</dbReference>
<sequence length="78" mass="8475">MAMTKTTLVVFLSALLICTLFTQDVEAVNIIGNPAMQRDTIPCNRRNPGSCNPVSANTYQRGCEIEDKCVRGGTPEAK</sequence>
<keyword evidence="6" id="KW-1015">Disulfide bond</keyword>
<protein>
    <submittedName>
        <fullName evidence="9">RALF</fullName>
    </submittedName>
</protein>
<dbReference type="GO" id="GO:0005576">
    <property type="term" value="C:extracellular region"/>
    <property type="evidence" value="ECO:0007669"/>
    <property type="project" value="UniProtKB-SubCell"/>
</dbReference>
<evidence type="ECO:0000256" key="6">
    <source>
        <dbReference type="ARBA" id="ARBA00023157"/>
    </source>
</evidence>
<gene>
    <name evidence="9" type="ordered locus">MTR_2g090625</name>
</gene>
<organism evidence="9 11">
    <name type="scientific">Medicago truncatula</name>
    <name type="common">Barrel medic</name>
    <name type="synonym">Medicago tribuloides</name>
    <dbReference type="NCBI Taxonomy" id="3880"/>
    <lineage>
        <taxon>Eukaryota</taxon>
        <taxon>Viridiplantae</taxon>
        <taxon>Streptophyta</taxon>
        <taxon>Embryophyta</taxon>
        <taxon>Tracheophyta</taxon>
        <taxon>Spermatophyta</taxon>
        <taxon>Magnoliopsida</taxon>
        <taxon>eudicotyledons</taxon>
        <taxon>Gunneridae</taxon>
        <taxon>Pentapetalae</taxon>
        <taxon>rosids</taxon>
        <taxon>fabids</taxon>
        <taxon>Fabales</taxon>
        <taxon>Fabaceae</taxon>
        <taxon>Papilionoideae</taxon>
        <taxon>50 kb inversion clade</taxon>
        <taxon>NPAAA clade</taxon>
        <taxon>Hologalegina</taxon>
        <taxon>IRL clade</taxon>
        <taxon>Trifolieae</taxon>
        <taxon>Medicago</taxon>
    </lineage>
</organism>
<feature type="signal peptide" evidence="8">
    <location>
        <begin position="1"/>
        <end position="27"/>
    </location>
</feature>